<name>A0A2W5WNV8_9CAUL</name>
<dbReference type="AlphaFoldDB" id="A0A2W5WNV8"/>
<dbReference type="Gene3D" id="3.20.20.380">
    <property type="entry name" value="Copper homeostasis (CutC) domain"/>
    <property type="match status" value="1"/>
</dbReference>
<dbReference type="InterPro" id="IPR005627">
    <property type="entry name" value="CutC-like"/>
</dbReference>
<dbReference type="HAMAP" id="MF_00795">
    <property type="entry name" value="CutC"/>
    <property type="match status" value="1"/>
</dbReference>
<comment type="similarity">
    <text evidence="1 2">Belongs to the CutC family.</text>
</comment>
<dbReference type="Proteomes" id="UP000249393">
    <property type="component" value="Unassembled WGS sequence"/>
</dbReference>
<dbReference type="PANTHER" id="PTHR12598:SF0">
    <property type="entry name" value="COPPER HOMEOSTASIS PROTEIN CUTC HOMOLOG"/>
    <property type="match status" value="1"/>
</dbReference>
<dbReference type="Pfam" id="PF03932">
    <property type="entry name" value="CutC"/>
    <property type="match status" value="1"/>
</dbReference>
<accession>A0A2W5WNV8</accession>
<comment type="caution">
    <text evidence="3">The sequence shown here is derived from an EMBL/GenBank/DDBJ whole genome shotgun (WGS) entry which is preliminary data.</text>
</comment>
<comment type="subcellular location">
    <subcellularLocation>
        <location evidence="2">Cytoplasm</location>
    </subcellularLocation>
</comment>
<dbReference type="GO" id="GO:0005507">
    <property type="term" value="F:copper ion binding"/>
    <property type="evidence" value="ECO:0007669"/>
    <property type="project" value="TreeGrafter"/>
</dbReference>
<keyword evidence="2" id="KW-0963">Cytoplasm</keyword>
<proteinExistence type="inferred from homology"/>
<dbReference type="SUPFAM" id="SSF110395">
    <property type="entry name" value="CutC-like"/>
    <property type="match status" value="1"/>
</dbReference>
<dbReference type="RefSeq" id="WP_304275464.1">
    <property type="nucleotide sequence ID" value="NZ_QFQZ01000013.1"/>
</dbReference>
<dbReference type="InterPro" id="IPR036822">
    <property type="entry name" value="CutC-like_dom_sf"/>
</dbReference>
<evidence type="ECO:0000313" key="3">
    <source>
        <dbReference type="EMBL" id="PZR35688.1"/>
    </source>
</evidence>
<dbReference type="EMBL" id="QFQZ01000013">
    <property type="protein sequence ID" value="PZR35688.1"/>
    <property type="molecule type" value="Genomic_DNA"/>
</dbReference>
<evidence type="ECO:0000313" key="4">
    <source>
        <dbReference type="Proteomes" id="UP000249393"/>
    </source>
</evidence>
<protein>
    <recommendedName>
        <fullName evidence="2">PF03932 family protein CutC</fullName>
    </recommendedName>
</protein>
<evidence type="ECO:0000256" key="2">
    <source>
        <dbReference type="HAMAP-Rule" id="MF_00795"/>
    </source>
</evidence>
<comment type="caution">
    <text evidence="2">Once thought to be involved in copper homeostasis, experiments in E.coli have shown this is not the case.</text>
</comment>
<gene>
    <name evidence="2" type="primary">cutC</name>
    <name evidence="3" type="ORF">DI526_06115</name>
</gene>
<dbReference type="PANTHER" id="PTHR12598">
    <property type="entry name" value="COPPER HOMEOSTASIS PROTEIN CUTC"/>
    <property type="match status" value="1"/>
</dbReference>
<evidence type="ECO:0000256" key="1">
    <source>
        <dbReference type="ARBA" id="ARBA00007768"/>
    </source>
</evidence>
<reference evidence="3 4" key="1">
    <citation type="submission" date="2017-08" db="EMBL/GenBank/DDBJ databases">
        <title>Infants hospitalized years apart are colonized by the same room-sourced microbial strains.</title>
        <authorList>
            <person name="Brooks B."/>
            <person name="Olm M.R."/>
            <person name="Firek B.A."/>
            <person name="Baker R."/>
            <person name="Thomas B.C."/>
            <person name="Morowitz M.J."/>
            <person name="Banfield J.F."/>
        </authorList>
    </citation>
    <scope>NUCLEOTIDE SEQUENCE [LARGE SCALE GENOMIC DNA]</scope>
    <source>
        <strain evidence="3">S2_003_000_R2_4</strain>
    </source>
</reference>
<dbReference type="GO" id="GO:0005737">
    <property type="term" value="C:cytoplasm"/>
    <property type="evidence" value="ECO:0007669"/>
    <property type="project" value="UniProtKB-SubCell"/>
</dbReference>
<sequence length="251" mass="25981">MTDANRVVKGRVLLEVCVDTPAGLAAAIAGGADRIELCAGLTLQGLTPAPGLMALAAKSPIPVYPMIRPRNGDFYYDARDLDAMKRDIDAVRTYGLAGVSIGASRPDGELDLEVLGALVDHSQGLGMTLHRAFDLVEDQSAALEIAIEMGFERVLTSGGAISALAGAERIAALVAQANGRISVLAGAGVRVSNVADLVRRTGVREVHGSFGGPRPGADPASKLGAMGFVPPTLQDTDQAAVAEVARILRDF</sequence>
<organism evidence="3 4">
    <name type="scientific">Caulobacter segnis</name>
    <dbReference type="NCBI Taxonomy" id="88688"/>
    <lineage>
        <taxon>Bacteria</taxon>
        <taxon>Pseudomonadati</taxon>
        <taxon>Pseudomonadota</taxon>
        <taxon>Alphaproteobacteria</taxon>
        <taxon>Caulobacterales</taxon>
        <taxon>Caulobacteraceae</taxon>
        <taxon>Caulobacter</taxon>
    </lineage>
</organism>